<evidence type="ECO:0000256" key="1">
    <source>
        <dbReference type="ARBA" id="ARBA00004162"/>
    </source>
</evidence>
<keyword evidence="6" id="KW-0472">Membrane</keyword>
<dbReference type="InterPro" id="IPR006665">
    <property type="entry name" value="OmpA-like"/>
</dbReference>
<proteinExistence type="inferred from homology"/>
<organism evidence="8">
    <name type="scientific">marine metagenome</name>
    <dbReference type="NCBI Taxonomy" id="408172"/>
    <lineage>
        <taxon>unclassified sequences</taxon>
        <taxon>metagenomes</taxon>
        <taxon>ecological metagenomes</taxon>
    </lineage>
</organism>
<dbReference type="AlphaFoldDB" id="A0A381ZZA5"/>
<protein>
    <recommendedName>
        <fullName evidence="7">OmpA-like domain-containing protein</fullName>
    </recommendedName>
</protein>
<dbReference type="Pfam" id="PF13677">
    <property type="entry name" value="MotB_plug"/>
    <property type="match status" value="1"/>
</dbReference>
<evidence type="ECO:0000259" key="7">
    <source>
        <dbReference type="PROSITE" id="PS51123"/>
    </source>
</evidence>
<sequence length="249" mass="27114">MPSWLTTFGDLMALLLTFFVLLLSFSTTSQADFQKAIGALQGALGVLDGEPIMTSPIQLEVPIVKGDITEARPTLKDAKAEIEEEVEASGQAENIEVVQGPDGLIIRIKEGALFQIGAADIQDAFKSTLSRIGSVLNQMDNEVVIEGHTDNVPIKTDEFASNHYLSTGRALTVMDYFVQDVGIEQERFSVAAYGENKPLAENDTPEGRSLNRRVEIRVLYSEGETEAKPDSVRGLIEAASLQVSQPEQE</sequence>
<feature type="domain" description="OmpA-like" evidence="7">
    <location>
        <begin position="101"/>
        <end position="222"/>
    </location>
</feature>
<evidence type="ECO:0000256" key="5">
    <source>
        <dbReference type="ARBA" id="ARBA00022989"/>
    </source>
</evidence>
<keyword evidence="4" id="KW-0812">Transmembrane</keyword>
<comment type="similarity">
    <text evidence="2">Belongs to the MotB family.</text>
</comment>
<evidence type="ECO:0000256" key="4">
    <source>
        <dbReference type="ARBA" id="ARBA00022692"/>
    </source>
</evidence>
<gene>
    <name evidence="8" type="ORF">METZ01_LOCUS147424</name>
</gene>
<dbReference type="InterPro" id="IPR050330">
    <property type="entry name" value="Bact_OuterMem_StrucFunc"/>
</dbReference>
<accession>A0A381ZZA5</accession>
<evidence type="ECO:0000256" key="3">
    <source>
        <dbReference type="ARBA" id="ARBA00022475"/>
    </source>
</evidence>
<reference evidence="8" key="1">
    <citation type="submission" date="2018-05" db="EMBL/GenBank/DDBJ databases">
        <authorList>
            <person name="Lanie J.A."/>
            <person name="Ng W.-L."/>
            <person name="Kazmierczak K.M."/>
            <person name="Andrzejewski T.M."/>
            <person name="Davidsen T.M."/>
            <person name="Wayne K.J."/>
            <person name="Tettelin H."/>
            <person name="Glass J.I."/>
            <person name="Rusch D."/>
            <person name="Podicherti R."/>
            <person name="Tsui H.-C.T."/>
            <person name="Winkler M.E."/>
        </authorList>
    </citation>
    <scope>NUCLEOTIDE SEQUENCE</scope>
</reference>
<dbReference type="Gene3D" id="3.30.1330.60">
    <property type="entry name" value="OmpA-like domain"/>
    <property type="match status" value="1"/>
</dbReference>
<dbReference type="Pfam" id="PF00691">
    <property type="entry name" value="OmpA"/>
    <property type="match status" value="1"/>
</dbReference>
<dbReference type="GO" id="GO:0005886">
    <property type="term" value="C:plasma membrane"/>
    <property type="evidence" value="ECO:0007669"/>
    <property type="project" value="UniProtKB-SubCell"/>
</dbReference>
<dbReference type="PROSITE" id="PS51123">
    <property type="entry name" value="OMPA_2"/>
    <property type="match status" value="1"/>
</dbReference>
<evidence type="ECO:0000256" key="6">
    <source>
        <dbReference type="ARBA" id="ARBA00023136"/>
    </source>
</evidence>
<comment type="subcellular location">
    <subcellularLocation>
        <location evidence="1">Cell membrane</location>
        <topology evidence="1">Single-pass membrane protein</topology>
    </subcellularLocation>
</comment>
<dbReference type="SUPFAM" id="SSF103088">
    <property type="entry name" value="OmpA-like"/>
    <property type="match status" value="1"/>
</dbReference>
<dbReference type="PANTHER" id="PTHR30329:SF21">
    <property type="entry name" value="LIPOPROTEIN YIAD-RELATED"/>
    <property type="match status" value="1"/>
</dbReference>
<dbReference type="CDD" id="cd07185">
    <property type="entry name" value="OmpA_C-like"/>
    <property type="match status" value="1"/>
</dbReference>
<dbReference type="PANTHER" id="PTHR30329">
    <property type="entry name" value="STATOR ELEMENT OF FLAGELLAR MOTOR COMPLEX"/>
    <property type="match status" value="1"/>
</dbReference>
<name>A0A381ZZA5_9ZZZZ</name>
<dbReference type="InterPro" id="IPR025713">
    <property type="entry name" value="MotB-like_N_dom"/>
</dbReference>
<evidence type="ECO:0000256" key="2">
    <source>
        <dbReference type="ARBA" id="ARBA00008914"/>
    </source>
</evidence>
<keyword evidence="5" id="KW-1133">Transmembrane helix</keyword>
<dbReference type="EMBL" id="UINC01023265">
    <property type="protein sequence ID" value="SVA94570.1"/>
    <property type="molecule type" value="Genomic_DNA"/>
</dbReference>
<evidence type="ECO:0000313" key="8">
    <source>
        <dbReference type="EMBL" id="SVA94570.1"/>
    </source>
</evidence>
<dbReference type="InterPro" id="IPR036737">
    <property type="entry name" value="OmpA-like_sf"/>
</dbReference>
<keyword evidence="3" id="KW-1003">Cell membrane</keyword>